<dbReference type="AlphaFoldDB" id="A0AAV5QZU1"/>
<protein>
    <recommendedName>
        <fullName evidence="8">DNA damage checkpoint protein LCD1</fullName>
    </recommendedName>
</protein>
<reference evidence="6 7" key="1">
    <citation type="journal article" date="2023" name="Elife">
        <title>Identification of key yeast species and microbe-microbe interactions impacting larval growth of Drosophila in the wild.</title>
        <authorList>
            <person name="Mure A."/>
            <person name="Sugiura Y."/>
            <person name="Maeda R."/>
            <person name="Honda K."/>
            <person name="Sakurai N."/>
            <person name="Takahashi Y."/>
            <person name="Watada M."/>
            <person name="Katoh T."/>
            <person name="Gotoh A."/>
            <person name="Gotoh Y."/>
            <person name="Taniguchi I."/>
            <person name="Nakamura K."/>
            <person name="Hayashi T."/>
            <person name="Katayama T."/>
            <person name="Uemura T."/>
            <person name="Hattori Y."/>
        </authorList>
    </citation>
    <scope>NUCLEOTIDE SEQUENCE [LARGE SCALE GENOMIC DNA]</scope>
    <source>
        <strain evidence="6 7">PK-24</strain>
    </source>
</reference>
<dbReference type="EMBL" id="BTGB01000001">
    <property type="protein sequence ID" value="GMM44522.1"/>
    <property type="molecule type" value="Genomic_DNA"/>
</dbReference>
<evidence type="ECO:0000313" key="6">
    <source>
        <dbReference type="EMBL" id="GMM44522.1"/>
    </source>
</evidence>
<name>A0AAV5QZU1_PICKL</name>
<dbReference type="InterPro" id="IPR018622">
    <property type="entry name" value="DNA_damage_chkpnt_Lcd1"/>
</dbReference>
<sequence>MSDNDSFGDDDDFDFDTVYKVAEKVQQLQNTQLQTQLKSQTPKLIQNNNTKQGNTNDKSINNDQIYEIKGENAILRGQIAKLQKEQTELQNKLKLDFDQLLKNKDLNIESLTDTINKLKSENEFLVSENKNLYQSNSKKRKIKSNESYLEYDTSNGNNSNNLISTSTQNTSGILSPKNNDGINEALNIISDDNVKEEVKVILMNQATFFQDEKTLFIEAISNFSIPGMKKPTLNYLENINSTFTYINEDFKIFKNENSFKSAILKYLVNFQEKNRIDYLLLNFINILVEYIMKCDFQNVENTQLLPVPYLLSLINFSLNYKPKAINDVFIGKVTDNVIQLLLNFQELFKPEFDYLSLPGSSQMINFIKLQNDSENNEVFDYLFIEKTMHIKILEVFSATFLMDILTTISKVTSFHMFTFTNSKSSIYFWNMIPQQLFINSFLSIKTPIHFIYSTIVILINSVVDDDKFAFKNAGKSKGNTNDNTVKILEHVMQFLLKLEPSQIQLNVYGLNRMIGSNNHLELLNIISIPSNELSSQPKTNSFDTYNRILNEDDSDFKDFSNQEFYILKTKMLILELFETFYSTLIMISLPLNLNLNLIQILCQLVGEEQEIIYRNFRSVNNNLRIELISKSIKIMHYLITQEEQVTSTGLSNSTLREMIIVMLRILSNNMKNISIEFITNLRKNLKVYDLVFNKPLEFKEHDKFGTLNKILSIDQNKNLTEDEIDELVNNMIQIDIDSYNGIEFNYPDETISLARDIVESSVTVDEADRLHESINYNDQNFNNNDVDIEMMYNN</sequence>
<proteinExistence type="predicted"/>
<dbReference type="GO" id="GO:0000077">
    <property type="term" value="P:DNA damage checkpoint signaling"/>
    <property type="evidence" value="ECO:0007669"/>
    <property type="project" value="InterPro"/>
</dbReference>
<evidence type="ECO:0000313" key="7">
    <source>
        <dbReference type="Proteomes" id="UP001378960"/>
    </source>
</evidence>
<keyword evidence="2" id="KW-0227">DNA damage</keyword>
<accession>A0AAV5QZU1</accession>
<evidence type="ECO:0008006" key="8">
    <source>
        <dbReference type="Google" id="ProtNLM"/>
    </source>
</evidence>
<keyword evidence="7" id="KW-1185">Reference proteome</keyword>
<evidence type="ECO:0000256" key="1">
    <source>
        <dbReference type="ARBA" id="ARBA00004123"/>
    </source>
</evidence>
<keyword evidence="4" id="KW-0175">Coiled coil</keyword>
<evidence type="ECO:0000256" key="2">
    <source>
        <dbReference type="ARBA" id="ARBA00022763"/>
    </source>
</evidence>
<evidence type="ECO:0000256" key="3">
    <source>
        <dbReference type="ARBA" id="ARBA00023242"/>
    </source>
</evidence>
<comment type="caution">
    <text evidence="6">The sequence shown here is derived from an EMBL/GenBank/DDBJ whole genome shotgun (WGS) entry which is preliminary data.</text>
</comment>
<evidence type="ECO:0000256" key="4">
    <source>
        <dbReference type="SAM" id="Coils"/>
    </source>
</evidence>
<evidence type="ECO:0000256" key="5">
    <source>
        <dbReference type="SAM" id="MobiDB-lite"/>
    </source>
</evidence>
<comment type="subcellular location">
    <subcellularLocation>
        <location evidence="1">Nucleus</location>
    </subcellularLocation>
</comment>
<organism evidence="6 7">
    <name type="scientific">Pichia kluyveri</name>
    <name type="common">Yeast</name>
    <dbReference type="NCBI Taxonomy" id="36015"/>
    <lineage>
        <taxon>Eukaryota</taxon>
        <taxon>Fungi</taxon>
        <taxon>Dikarya</taxon>
        <taxon>Ascomycota</taxon>
        <taxon>Saccharomycotina</taxon>
        <taxon>Pichiomycetes</taxon>
        <taxon>Pichiales</taxon>
        <taxon>Pichiaceae</taxon>
        <taxon>Pichia</taxon>
    </lineage>
</organism>
<dbReference type="GO" id="GO:0005634">
    <property type="term" value="C:nucleus"/>
    <property type="evidence" value="ECO:0007669"/>
    <property type="project" value="UniProtKB-SubCell"/>
</dbReference>
<feature type="region of interest" description="Disordered" evidence="5">
    <location>
        <begin position="153"/>
        <end position="176"/>
    </location>
</feature>
<gene>
    <name evidence="6" type="ORF">DAPK24_010970</name>
</gene>
<dbReference type="Pfam" id="PF09798">
    <property type="entry name" value="LCD1"/>
    <property type="match status" value="1"/>
</dbReference>
<keyword evidence="3" id="KW-0539">Nucleus</keyword>
<dbReference type="Proteomes" id="UP001378960">
    <property type="component" value="Unassembled WGS sequence"/>
</dbReference>
<feature type="coiled-coil region" evidence="4">
    <location>
        <begin position="72"/>
        <end position="135"/>
    </location>
</feature>